<comment type="caution">
    <text evidence="1">The sequence shown here is derived from an EMBL/GenBank/DDBJ whole genome shotgun (WGS) entry which is preliminary data.</text>
</comment>
<dbReference type="AlphaFoldDB" id="A0A1Q9E331"/>
<evidence type="ECO:0000313" key="2">
    <source>
        <dbReference type="Proteomes" id="UP000186817"/>
    </source>
</evidence>
<organism evidence="1 2">
    <name type="scientific">Symbiodinium microadriaticum</name>
    <name type="common">Dinoflagellate</name>
    <name type="synonym">Zooxanthella microadriatica</name>
    <dbReference type="NCBI Taxonomy" id="2951"/>
    <lineage>
        <taxon>Eukaryota</taxon>
        <taxon>Sar</taxon>
        <taxon>Alveolata</taxon>
        <taxon>Dinophyceae</taxon>
        <taxon>Suessiales</taxon>
        <taxon>Symbiodiniaceae</taxon>
        <taxon>Symbiodinium</taxon>
    </lineage>
</organism>
<reference evidence="1 2" key="1">
    <citation type="submission" date="2016-02" db="EMBL/GenBank/DDBJ databases">
        <title>Genome analysis of coral dinoflagellate symbionts highlights evolutionary adaptations to a symbiotic lifestyle.</title>
        <authorList>
            <person name="Aranda M."/>
            <person name="Li Y."/>
            <person name="Liew Y.J."/>
            <person name="Baumgarten S."/>
            <person name="Simakov O."/>
            <person name="Wilson M."/>
            <person name="Piel J."/>
            <person name="Ashoor H."/>
            <person name="Bougouffa S."/>
            <person name="Bajic V.B."/>
            <person name="Ryu T."/>
            <person name="Ravasi T."/>
            <person name="Bayer T."/>
            <person name="Micklem G."/>
            <person name="Kim H."/>
            <person name="Bhak J."/>
            <person name="Lajeunesse T.C."/>
            <person name="Voolstra C.R."/>
        </authorList>
    </citation>
    <scope>NUCLEOTIDE SEQUENCE [LARGE SCALE GENOMIC DNA]</scope>
    <source>
        <strain evidence="1 2">CCMP2467</strain>
    </source>
</reference>
<accession>A0A1Q9E331</accession>
<keyword evidence="2" id="KW-1185">Reference proteome</keyword>
<sequence>MTYLIPFVSIAKLRKNYPALREELSSFDKFMDVTGGHKWSAGDTNGFPFAKYLMAPGSDLCSWTATPTLAEAAKGIATHFWCFMGAEQGQDNH</sequence>
<protein>
    <submittedName>
        <fullName evidence="1">Uncharacterized protein</fullName>
    </submittedName>
</protein>
<gene>
    <name evidence="1" type="ORF">AK812_SmicGene15384</name>
</gene>
<proteinExistence type="predicted"/>
<name>A0A1Q9E331_SYMMI</name>
<dbReference type="EMBL" id="LSRX01000280">
    <property type="protein sequence ID" value="OLQ01835.1"/>
    <property type="molecule type" value="Genomic_DNA"/>
</dbReference>
<evidence type="ECO:0000313" key="1">
    <source>
        <dbReference type="EMBL" id="OLQ01835.1"/>
    </source>
</evidence>
<dbReference type="Proteomes" id="UP000186817">
    <property type="component" value="Unassembled WGS sequence"/>
</dbReference>